<dbReference type="Proteomes" id="UP000019365">
    <property type="component" value="Unassembled WGS sequence"/>
</dbReference>
<name>W7V066_RUMFL</name>
<keyword evidence="3" id="KW-1185">Reference proteome</keyword>
<comment type="caution">
    <text evidence="2">The sequence shown here is derived from an EMBL/GenBank/DDBJ whole genome shotgun (WGS) entry which is preliminary data.</text>
</comment>
<organism evidence="2 3">
    <name type="scientific">Ruminococcus flavefaciens 007c</name>
    <dbReference type="NCBI Taxonomy" id="1341157"/>
    <lineage>
        <taxon>Bacteria</taxon>
        <taxon>Bacillati</taxon>
        <taxon>Bacillota</taxon>
        <taxon>Clostridia</taxon>
        <taxon>Eubacteriales</taxon>
        <taxon>Oscillospiraceae</taxon>
        <taxon>Ruminococcus</taxon>
    </lineage>
</organism>
<proteinExistence type="predicted"/>
<accession>W7V066</accession>
<sequence>MNSFYWQVISYISLGLGIVMILIALFIAVRFGVFANLFSGLMAKKTISDPIAATNTTSNILSLKTERDMYEREKASADEGKDDDIITVVIGKKSKENISDTIVVANGSDSNSDFRIIKNVLLINADVDVIDDHRRNR</sequence>
<evidence type="ECO:0000313" key="3">
    <source>
        <dbReference type="Proteomes" id="UP000019365"/>
    </source>
</evidence>
<feature type="transmembrane region" description="Helical" evidence="1">
    <location>
        <begin position="12"/>
        <end position="38"/>
    </location>
</feature>
<keyword evidence="1" id="KW-0472">Membrane</keyword>
<keyword evidence="1" id="KW-1133">Transmembrane helix</keyword>
<dbReference type="RefSeq" id="WP_019678226.1">
    <property type="nucleotide sequence ID" value="NZ_ATAX01000016.1"/>
</dbReference>
<evidence type="ECO:0000313" key="2">
    <source>
        <dbReference type="EMBL" id="EWM54435.1"/>
    </source>
</evidence>
<dbReference type="EMBL" id="ATAX01000016">
    <property type="protein sequence ID" value="EWM54435.1"/>
    <property type="molecule type" value="Genomic_DNA"/>
</dbReference>
<keyword evidence="1" id="KW-0812">Transmembrane</keyword>
<reference evidence="2 3" key="1">
    <citation type="journal article" date="2014" name="PLoS ONE">
        <title>Rumen cellulosomics: divergent fiber-degrading strategies revealed by comparative genome-wide analysis of six ruminococcal strains.</title>
        <authorList>
            <person name="Dassa B."/>
            <person name="Borovok I."/>
            <person name="Ruimy-Israeli V."/>
            <person name="Lamed R."/>
            <person name="Flint H.J."/>
            <person name="Duncan S.H."/>
            <person name="Henrissat B."/>
            <person name="Coutinho P."/>
            <person name="Morrison M."/>
            <person name="Mosoni P."/>
            <person name="Yeoman C.J."/>
            <person name="White B.A."/>
            <person name="Bayer E.A."/>
        </authorList>
    </citation>
    <scope>NUCLEOTIDE SEQUENCE [LARGE SCALE GENOMIC DNA]</scope>
    <source>
        <strain evidence="2 3">007c</strain>
    </source>
</reference>
<dbReference type="PATRIC" id="fig|1341157.4.peg.1105"/>
<gene>
    <name evidence="2" type="ORF">RF007C_12565</name>
</gene>
<dbReference type="AlphaFoldDB" id="W7V066"/>
<protein>
    <submittedName>
        <fullName evidence="2">Uncharacterized protein</fullName>
    </submittedName>
</protein>
<dbReference type="OrthoDB" id="1822068at2"/>
<evidence type="ECO:0000256" key="1">
    <source>
        <dbReference type="SAM" id="Phobius"/>
    </source>
</evidence>